<dbReference type="InterPro" id="IPR036837">
    <property type="entry name" value="Cation_efflux_CTD_sf"/>
</dbReference>
<feature type="transmembrane region" description="Helical" evidence="10">
    <location>
        <begin position="161"/>
        <end position="183"/>
    </location>
</feature>
<dbReference type="SUPFAM" id="SSF161111">
    <property type="entry name" value="Cation efflux protein transmembrane domain-like"/>
    <property type="match status" value="1"/>
</dbReference>
<dbReference type="InterPro" id="IPR002524">
    <property type="entry name" value="Cation_efflux"/>
</dbReference>
<proteinExistence type="inferred from homology"/>
<sequence>MAHHHEGHDHAGHGHSHLPSGVGDGAILIAVIVNLGLTVAQIAGGYIADSTALIADGVHNLSDAMALVLAFGARRLARRPASPAMSFGWSRAEIIAAFVNYIALIAVSVWLGIEALGRLFDPPQVQGGLVMALAALALVIDLATAALVWRASRESVNIRAAFLHNLADAAVSVAVIFGGLLIWAFGWQIADPILTLAISVVIMWHVVRELSPVMRMLMLAAPDGVDHQAVEESLRAVPGIDSVHHIHMWQIDEHRTALSAHLVMGPDADAPGAVRLAKAMLRRDFGIDHATIETERQGDPCGDHAHEHDDHAGYDHH</sequence>
<dbReference type="EMBL" id="WMIG01000001">
    <property type="protein sequence ID" value="MTH57823.1"/>
    <property type="molecule type" value="Genomic_DNA"/>
</dbReference>
<evidence type="ECO:0000259" key="11">
    <source>
        <dbReference type="Pfam" id="PF01545"/>
    </source>
</evidence>
<dbReference type="InterPro" id="IPR058533">
    <property type="entry name" value="Cation_efflux_TM"/>
</dbReference>
<dbReference type="RefSeq" id="WP_155037754.1">
    <property type="nucleotide sequence ID" value="NZ_WMIG01000001.1"/>
</dbReference>
<evidence type="ECO:0000256" key="10">
    <source>
        <dbReference type="SAM" id="Phobius"/>
    </source>
</evidence>
<reference evidence="13 14" key="1">
    <citation type="submission" date="2019-11" db="EMBL/GenBank/DDBJ databases">
        <authorList>
            <person name="Dong K."/>
        </authorList>
    </citation>
    <scope>NUCLEOTIDE SEQUENCE [LARGE SCALE GENOMIC DNA]</scope>
    <source>
        <strain evidence="13 14">NBRC 112902</strain>
    </source>
</reference>
<dbReference type="PANTHER" id="PTHR11562">
    <property type="entry name" value="CATION EFFLUX PROTEIN/ ZINC TRANSPORTER"/>
    <property type="match status" value="1"/>
</dbReference>
<keyword evidence="6 10" id="KW-1133">Transmembrane helix</keyword>
<keyword evidence="14" id="KW-1185">Reference proteome</keyword>
<accession>A0A844HEG4</accession>
<evidence type="ECO:0000313" key="14">
    <source>
        <dbReference type="Proteomes" id="UP000449846"/>
    </source>
</evidence>
<dbReference type="AlphaFoldDB" id="A0A844HEG4"/>
<keyword evidence="5" id="KW-0864">Zinc transport</keyword>
<organism evidence="13 14">
    <name type="scientific">Paracoccus litorisediminis</name>
    <dbReference type="NCBI Taxonomy" id="2006130"/>
    <lineage>
        <taxon>Bacteria</taxon>
        <taxon>Pseudomonadati</taxon>
        <taxon>Pseudomonadota</taxon>
        <taxon>Alphaproteobacteria</taxon>
        <taxon>Rhodobacterales</taxon>
        <taxon>Paracoccaceae</taxon>
        <taxon>Paracoccus</taxon>
    </lineage>
</organism>
<dbReference type="InterPro" id="IPR027470">
    <property type="entry name" value="Cation_efflux_CTD"/>
</dbReference>
<evidence type="ECO:0000256" key="8">
    <source>
        <dbReference type="ARBA" id="ARBA00023136"/>
    </source>
</evidence>
<dbReference type="Proteomes" id="UP000449846">
    <property type="component" value="Unassembled WGS sequence"/>
</dbReference>
<evidence type="ECO:0000256" key="4">
    <source>
        <dbReference type="ARBA" id="ARBA00022692"/>
    </source>
</evidence>
<feature type="transmembrane region" description="Helical" evidence="10">
    <location>
        <begin position="94"/>
        <end position="113"/>
    </location>
</feature>
<comment type="caution">
    <text evidence="13">The sequence shown here is derived from an EMBL/GenBank/DDBJ whole genome shotgun (WGS) entry which is preliminary data.</text>
</comment>
<dbReference type="GO" id="GO:0005385">
    <property type="term" value="F:zinc ion transmembrane transporter activity"/>
    <property type="evidence" value="ECO:0007669"/>
    <property type="project" value="TreeGrafter"/>
</dbReference>
<evidence type="ECO:0000256" key="9">
    <source>
        <dbReference type="SAM" id="MobiDB-lite"/>
    </source>
</evidence>
<dbReference type="SUPFAM" id="SSF160240">
    <property type="entry name" value="Cation efflux protein cytoplasmic domain-like"/>
    <property type="match status" value="1"/>
</dbReference>
<dbReference type="NCBIfam" id="TIGR01297">
    <property type="entry name" value="CDF"/>
    <property type="match status" value="1"/>
</dbReference>
<protein>
    <submittedName>
        <fullName evidence="13">Cation diffusion facilitator family transporter</fullName>
    </submittedName>
</protein>
<gene>
    <name evidence="13" type="ORF">GL300_01200</name>
</gene>
<keyword evidence="3" id="KW-0813">Transport</keyword>
<dbReference type="OrthoDB" id="9809646at2"/>
<feature type="domain" description="Cation efflux protein transmembrane" evidence="11">
    <location>
        <begin position="27"/>
        <end position="218"/>
    </location>
</feature>
<dbReference type="InterPro" id="IPR050681">
    <property type="entry name" value="CDF/SLC30A"/>
</dbReference>
<name>A0A844HEG4_9RHOB</name>
<keyword evidence="8 10" id="KW-0472">Membrane</keyword>
<dbReference type="Pfam" id="PF16916">
    <property type="entry name" value="ZT_dimer"/>
    <property type="match status" value="1"/>
</dbReference>
<dbReference type="Pfam" id="PF01545">
    <property type="entry name" value="Cation_efflux"/>
    <property type="match status" value="1"/>
</dbReference>
<comment type="similarity">
    <text evidence="2">Belongs to the cation diffusion facilitator (CDF) transporter (TC 2.A.4) family. SLC30A subfamily.</text>
</comment>
<evidence type="ECO:0000256" key="3">
    <source>
        <dbReference type="ARBA" id="ARBA00022448"/>
    </source>
</evidence>
<evidence type="ECO:0000259" key="12">
    <source>
        <dbReference type="Pfam" id="PF16916"/>
    </source>
</evidence>
<keyword evidence="4 10" id="KW-0812">Transmembrane</keyword>
<evidence type="ECO:0000256" key="1">
    <source>
        <dbReference type="ARBA" id="ARBA00004141"/>
    </source>
</evidence>
<feature type="region of interest" description="Disordered" evidence="9">
    <location>
        <begin position="294"/>
        <end position="317"/>
    </location>
</feature>
<keyword evidence="5" id="KW-0862">Zinc</keyword>
<keyword evidence="7" id="KW-0406">Ion transport</keyword>
<dbReference type="Gene3D" id="1.20.1510.10">
    <property type="entry name" value="Cation efflux protein transmembrane domain"/>
    <property type="match status" value="1"/>
</dbReference>
<dbReference type="GO" id="GO:0005886">
    <property type="term" value="C:plasma membrane"/>
    <property type="evidence" value="ECO:0007669"/>
    <property type="project" value="TreeGrafter"/>
</dbReference>
<evidence type="ECO:0000256" key="2">
    <source>
        <dbReference type="ARBA" id="ARBA00008873"/>
    </source>
</evidence>
<dbReference type="PANTHER" id="PTHR11562:SF17">
    <property type="entry name" value="RE54080P-RELATED"/>
    <property type="match status" value="1"/>
</dbReference>
<feature type="transmembrane region" description="Helical" evidence="10">
    <location>
        <begin position="26"/>
        <end position="47"/>
    </location>
</feature>
<feature type="domain" description="Cation efflux protein cytoplasmic" evidence="12">
    <location>
        <begin position="222"/>
        <end position="295"/>
    </location>
</feature>
<feature type="transmembrane region" description="Helical" evidence="10">
    <location>
        <begin position="125"/>
        <end position="149"/>
    </location>
</feature>
<feature type="transmembrane region" description="Helical" evidence="10">
    <location>
        <begin position="189"/>
        <end position="207"/>
    </location>
</feature>
<dbReference type="InterPro" id="IPR027469">
    <property type="entry name" value="Cation_efflux_TMD_sf"/>
</dbReference>
<evidence type="ECO:0000313" key="13">
    <source>
        <dbReference type="EMBL" id="MTH57823.1"/>
    </source>
</evidence>
<comment type="subcellular location">
    <subcellularLocation>
        <location evidence="1">Membrane</location>
        <topology evidence="1">Multi-pass membrane protein</topology>
    </subcellularLocation>
</comment>
<evidence type="ECO:0000256" key="6">
    <source>
        <dbReference type="ARBA" id="ARBA00022989"/>
    </source>
</evidence>
<evidence type="ECO:0000256" key="7">
    <source>
        <dbReference type="ARBA" id="ARBA00023065"/>
    </source>
</evidence>
<evidence type="ECO:0000256" key="5">
    <source>
        <dbReference type="ARBA" id="ARBA00022906"/>
    </source>
</evidence>